<reference evidence="6 7" key="1">
    <citation type="submission" date="2018-04" db="EMBL/GenBank/DDBJ databases">
        <title>Genomic Encyclopedia of Archaeal and Bacterial Type Strains, Phase II (KMG-II): from individual species to whole genera.</title>
        <authorList>
            <person name="Goeker M."/>
        </authorList>
    </citation>
    <scope>NUCLEOTIDE SEQUENCE [LARGE SCALE GENOMIC DNA]</scope>
    <source>
        <strain evidence="6 7">DSM 100977</strain>
    </source>
</reference>
<dbReference type="GO" id="GO:0003700">
    <property type="term" value="F:DNA-binding transcription factor activity"/>
    <property type="evidence" value="ECO:0007669"/>
    <property type="project" value="InterPro"/>
</dbReference>
<dbReference type="PANTHER" id="PTHR30537">
    <property type="entry name" value="HTH-TYPE TRANSCRIPTIONAL REGULATOR"/>
    <property type="match status" value="1"/>
</dbReference>
<dbReference type="Gene3D" id="1.10.10.10">
    <property type="entry name" value="Winged helix-like DNA-binding domain superfamily/Winged helix DNA-binding domain"/>
    <property type="match status" value="1"/>
</dbReference>
<dbReference type="Proteomes" id="UP000243978">
    <property type="component" value="Unassembled WGS sequence"/>
</dbReference>
<dbReference type="Gene3D" id="3.40.190.290">
    <property type="match status" value="1"/>
</dbReference>
<comment type="similarity">
    <text evidence="1">Belongs to the LysR transcriptional regulatory family.</text>
</comment>
<dbReference type="OrthoDB" id="7768317at2"/>
<keyword evidence="7" id="KW-1185">Reference proteome</keyword>
<dbReference type="AlphaFoldDB" id="A0A2T6BIC1"/>
<organism evidence="6 7">
    <name type="scientific">Litoreibacter ponti</name>
    <dbReference type="NCBI Taxonomy" id="1510457"/>
    <lineage>
        <taxon>Bacteria</taxon>
        <taxon>Pseudomonadati</taxon>
        <taxon>Pseudomonadota</taxon>
        <taxon>Alphaproteobacteria</taxon>
        <taxon>Rhodobacterales</taxon>
        <taxon>Roseobacteraceae</taxon>
        <taxon>Litoreibacter</taxon>
    </lineage>
</organism>
<evidence type="ECO:0000256" key="4">
    <source>
        <dbReference type="ARBA" id="ARBA00023163"/>
    </source>
</evidence>
<protein>
    <submittedName>
        <fullName evidence="6">LysR family transcriptional regulator</fullName>
    </submittedName>
</protein>
<dbReference type="InterPro" id="IPR005119">
    <property type="entry name" value="LysR_subst-bd"/>
</dbReference>
<dbReference type="InterPro" id="IPR000847">
    <property type="entry name" value="LysR_HTH_N"/>
</dbReference>
<dbReference type="PANTHER" id="PTHR30537:SF3">
    <property type="entry name" value="TRANSCRIPTIONAL REGULATORY PROTEIN"/>
    <property type="match status" value="1"/>
</dbReference>
<dbReference type="Pfam" id="PF00126">
    <property type="entry name" value="HTH_1"/>
    <property type="match status" value="1"/>
</dbReference>
<dbReference type="Pfam" id="PF03466">
    <property type="entry name" value="LysR_substrate"/>
    <property type="match status" value="1"/>
</dbReference>
<accession>A0A2T6BIC1</accession>
<proteinExistence type="inferred from homology"/>
<dbReference type="EMBL" id="QBKS01000001">
    <property type="protein sequence ID" value="PTX55802.1"/>
    <property type="molecule type" value="Genomic_DNA"/>
</dbReference>
<feature type="domain" description="HTH lysR-type" evidence="5">
    <location>
        <begin position="1"/>
        <end position="61"/>
    </location>
</feature>
<evidence type="ECO:0000256" key="2">
    <source>
        <dbReference type="ARBA" id="ARBA00023015"/>
    </source>
</evidence>
<dbReference type="RefSeq" id="WP_107844058.1">
    <property type="nucleotide sequence ID" value="NZ_QBKS01000001.1"/>
</dbReference>
<dbReference type="InterPro" id="IPR058163">
    <property type="entry name" value="LysR-type_TF_proteobact-type"/>
</dbReference>
<dbReference type="PROSITE" id="PS50931">
    <property type="entry name" value="HTH_LYSR"/>
    <property type="match status" value="1"/>
</dbReference>
<evidence type="ECO:0000256" key="3">
    <source>
        <dbReference type="ARBA" id="ARBA00023125"/>
    </source>
</evidence>
<evidence type="ECO:0000259" key="5">
    <source>
        <dbReference type="PROSITE" id="PS50931"/>
    </source>
</evidence>
<evidence type="ECO:0000313" key="6">
    <source>
        <dbReference type="EMBL" id="PTX55802.1"/>
    </source>
</evidence>
<dbReference type="SUPFAM" id="SSF46785">
    <property type="entry name" value="Winged helix' DNA-binding domain"/>
    <property type="match status" value="1"/>
</dbReference>
<gene>
    <name evidence="6" type="ORF">C8N43_0448</name>
</gene>
<dbReference type="GO" id="GO:0043565">
    <property type="term" value="F:sequence-specific DNA binding"/>
    <property type="evidence" value="ECO:0007669"/>
    <property type="project" value="TreeGrafter"/>
</dbReference>
<evidence type="ECO:0000256" key="1">
    <source>
        <dbReference type="ARBA" id="ARBA00009437"/>
    </source>
</evidence>
<dbReference type="SUPFAM" id="SSF53850">
    <property type="entry name" value="Periplasmic binding protein-like II"/>
    <property type="match status" value="1"/>
</dbReference>
<keyword evidence="4" id="KW-0804">Transcription</keyword>
<dbReference type="InterPro" id="IPR036388">
    <property type="entry name" value="WH-like_DNA-bd_sf"/>
</dbReference>
<keyword evidence="2" id="KW-0805">Transcription regulation</keyword>
<evidence type="ECO:0000313" key="7">
    <source>
        <dbReference type="Proteomes" id="UP000243978"/>
    </source>
</evidence>
<dbReference type="GO" id="GO:0006351">
    <property type="term" value="P:DNA-templated transcription"/>
    <property type="evidence" value="ECO:0007669"/>
    <property type="project" value="TreeGrafter"/>
</dbReference>
<comment type="caution">
    <text evidence="6">The sequence shown here is derived from an EMBL/GenBank/DDBJ whole genome shotgun (WGS) entry which is preliminary data.</text>
</comment>
<keyword evidence="3" id="KW-0238">DNA-binding</keyword>
<name>A0A2T6BIC1_9RHOB</name>
<sequence length="290" mass="31623">MHRSSWDDLKYLLAVAESGSVSRAGRHLQVNHATVLRRVSLFEDRMGISVFERTPQGYSLPKENEPLIEAIREVELAVRSVERIIEGGKAPLSGKVRITSTDTLCHLVLPRVITEMRSEARELAIELISTNAHLDMTRLDAEITVRPAAELPDHLIGEKAGAFVFGVYRARQCADAGGETWLGMSGPLSRTAAARWMEANVPDSQISGSADSFLTLREMVASGAGQAFMPRMLAVGDGRLRECAGIAPQFSVPIWVASHVDLQDVPRIADVSRLLVAKLKEQHALLTGGP</sequence>
<dbReference type="InterPro" id="IPR036390">
    <property type="entry name" value="WH_DNA-bd_sf"/>
</dbReference>